<reference evidence="2 3" key="1">
    <citation type="journal article" date="2011" name="BMC Genomics">
        <title>Genome sequencing reveals diversification of virulence factor content and possible host adaptation in distinct subpopulations of Salmonella enterica.</title>
        <authorList>
            <person name="den Bakker H.C."/>
            <person name="Moreno Switt A.I."/>
            <person name="Govoni G."/>
            <person name="Cummings C.A."/>
            <person name="Ranieri M.L."/>
            <person name="Degoricija L."/>
            <person name="Hoelzer K."/>
            <person name="Rodriguez-Rivera L.D."/>
            <person name="Brown S."/>
            <person name="Bolchacova E."/>
            <person name="Furtado M.R."/>
            <person name="Wiedmann M."/>
        </authorList>
    </citation>
    <scope>NUCLEOTIDE SEQUENCE [LARGE SCALE GENOMIC DNA]</scope>
    <source>
        <strain evidence="2 3">A4-543</strain>
    </source>
</reference>
<dbReference type="Proteomes" id="UP000005065">
    <property type="component" value="Unassembled WGS sequence"/>
</dbReference>
<evidence type="ECO:0000313" key="2">
    <source>
        <dbReference type="EMBL" id="EHC94257.1"/>
    </source>
</evidence>
<name>G5QV54_SALSE</name>
<evidence type="ECO:0000259" key="1">
    <source>
        <dbReference type="Pfam" id="PF01832"/>
    </source>
</evidence>
<organism evidence="2 3">
    <name type="scientific">Salmonella enterica subsp. enterica serovar Senftenberg str. A4-543</name>
    <dbReference type="NCBI Taxonomy" id="913082"/>
    <lineage>
        <taxon>Bacteria</taxon>
        <taxon>Pseudomonadati</taxon>
        <taxon>Pseudomonadota</taxon>
        <taxon>Gammaproteobacteria</taxon>
        <taxon>Enterobacterales</taxon>
        <taxon>Enterobacteriaceae</taxon>
        <taxon>Salmonella</taxon>
    </lineage>
</organism>
<protein>
    <recommendedName>
        <fullName evidence="1">Mannosyl-glycoprotein endo-beta-N-acetylglucosamidase-like domain-containing protein</fullName>
    </recommendedName>
</protein>
<sequence>RAYVTCQGKGACNNVGAVRFVQEHMKVCEIIAKELDVPVENILGLAAAESQYGTGRIAREYNNYFSLQAPASFQSGRVHPKDSNKTWVAIFSSFSVCARSFAVKYGDAVRGKKDALAFSEALVVAGFNSGSHITGGTDNYARITAGIIIMVGRRIACPEK</sequence>
<dbReference type="GO" id="GO:0004040">
    <property type="term" value="F:amidase activity"/>
    <property type="evidence" value="ECO:0007669"/>
    <property type="project" value="InterPro"/>
</dbReference>
<feature type="non-terminal residue" evidence="2">
    <location>
        <position position="1"/>
    </location>
</feature>
<feature type="domain" description="Mannosyl-glycoprotein endo-beta-N-acetylglucosamidase-like" evidence="1">
    <location>
        <begin position="30"/>
        <end position="106"/>
    </location>
</feature>
<dbReference type="Gene3D" id="1.10.530.10">
    <property type="match status" value="1"/>
</dbReference>
<dbReference type="AlphaFoldDB" id="G5QV54"/>
<proteinExistence type="predicted"/>
<comment type="caution">
    <text evidence="2">The sequence shown here is derived from an EMBL/GenBank/DDBJ whole genome shotgun (WGS) entry which is preliminary data.</text>
</comment>
<dbReference type="EMBL" id="AFCU01000168">
    <property type="protein sequence ID" value="EHC94257.1"/>
    <property type="molecule type" value="Genomic_DNA"/>
</dbReference>
<evidence type="ECO:0000313" key="3">
    <source>
        <dbReference type="Proteomes" id="UP000005065"/>
    </source>
</evidence>
<dbReference type="Pfam" id="PF01832">
    <property type="entry name" value="Glucosaminidase"/>
    <property type="match status" value="1"/>
</dbReference>
<gene>
    <name evidence="2" type="ORF">LTSESEN_0506</name>
</gene>
<accession>G5QV54</accession>
<dbReference type="InterPro" id="IPR002901">
    <property type="entry name" value="MGlyc_endo_b_GlcNAc-like_dom"/>
</dbReference>